<evidence type="ECO:0000256" key="7">
    <source>
        <dbReference type="SAM" id="SignalP"/>
    </source>
</evidence>
<dbReference type="EMBL" id="CAJMWW010000119">
    <property type="protein sequence ID" value="CAE6447184.1"/>
    <property type="molecule type" value="Genomic_DNA"/>
</dbReference>
<organism evidence="9 10">
    <name type="scientific">Rhizoctonia solani</name>
    <dbReference type="NCBI Taxonomy" id="456999"/>
    <lineage>
        <taxon>Eukaryota</taxon>
        <taxon>Fungi</taxon>
        <taxon>Dikarya</taxon>
        <taxon>Basidiomycota</taxon>
        <taxon>Agaricomycotina</taxon>
        <taxon>Agaricomycetes</taxon>
        <taxon>Cantharellales</taxon>
        <taxon>Ceratobasidiaceae</taxon>
        <taxon>Rhizoctonia</taxon>
    </lineage>
</organism>
<proteinExistence type="inferred from homology"/>
<dbReference type="Gene3D" id="2.60.40.420">
    <property type="entry name" value="Cupredoxins - blue copper proteins"/>
    <property type="match status" value="1"/>
</dbReference>
<dbReference type="FunFam" id="2.60.40.420:FF:000036">
    <property type="entry name" value="L-ascorbate oxidase"/>
    <property type="match status" value="1"/>
</dbReference>
<keyword evidence="6" id="KW-0325">Glycoprotein</keyword>
<dbReference type="InterPro" id="IPR011707">
    <property type="entry name" value="Cu-oxidase-like_N"/>
</dbReference>
<dbReference type="CDD" id="cd13850">
    <property type="entry name" value="CuRO_1_Abr2_like"/>
    <property type="match status" value="1"/>
</dbReference>
<dbReference type="PANTHER" id="PTHR11709:SF488">
    <property type="entry name" value="LACCASE-RELATED"/>
    <property type="match status" value="1"/>
</dbReference>
<keyword evidence="4" id="KW-0560">Oxidoreductase</keyword>
<keyword evidence="5" id="KW-0186">Copper</keyword>
<evidence type="ECO:0000256" key="3">
    <source>
        <dbReference type="ARBA" id="ARBA00022729"/>
    </source>
</evidence>
<dbReference type="GO" id="GO:0016491">
    <property type="term" value="F:oxidoreductase activity"/>
    <property type="evidence" value="ECO:0007669"/>
    <property type="project" value="UniProtKB-KW"/>
</dbReference>
<evidence type="ECO:0000313" key="10">
    <source>
        <dbReference type="Proteomes" id="UP000663841"/>
    </source>
</evidence>
<evidence type="ECO:0000256" key="6">
    <source>
        <dbReference type="ARBA" id="ARBA00023180"/>
    </source>
</evidence>
<keyword evidence="2" id="KW-0479">Metal-binding</keyword>
<evidence type="ECO:0000256" key="2">
    <source>
        <dbReference type="ARBA" id="ARBA00022723"/>
    </source>
</evidence>
<dbReference type="SUPFAM" id="SSF49503">
    <property type="entry name" value="Cupredoxins"/>
    <property type="match status" value="1"/>
</dbReference>
<gene>
    <name evidence="9" type="ORF">RDB_LOCUS116465</name>
</gene>
<feature type="non-terminal residue" evidence="9">
    <location>
        <position position="1"/>
    </location>
</feature>
<dbReference type="InterPro" id="IPR045087">
    <property type="entry name" value="Cu-oxidase_fam"/>
</dbReference>
<evidence type="ECO:0000256" key="4">
    <source>
        <dbReference type="ARBA" id="ARBA00023002"/>
    </source>
</evidence>
<feature type="chain" id="PRO_5034487005" description="Plastocyanin-like domain-containing protein" evidence="7">
    <location>
        <begin position="20"/>
        <end position="260"/>
    </location>
</feature>
<protein>
    <recommendedName>
        <fullName evidence="8">Plastocyanin-like domain-containing protein</fullName>
    </recommendedName>
</protein>
<feature type="domain" description="Plastocyanin-like" evidence="8">
    <location>
        <begin position="28"/>
        <end position="142"/>
    </location>
</feature>
<feature type="signal peptide" evidence="7">
    <location>
        <begin position="1"/>
        <end position="19"/>
    </location>
</feature>
<dbReference type="InterPro" id="IPR008972">
    <property type="entry name" value="Cupredoxin"/>
</dbReference>
<comment type="caution">
    <text evidence="9">The sequence shown here is derived from an EMBL/GenBank/DDBJ whole genome shotgun (WGS) entry which is preliminary data.</text>
</comment>
<dbReference type="GO" id="GO:0005507">
    <property type="term" value="F:copper ion binding"/>
    <property type="evidence" value="ECO:0007669"/>
    <property type="project" value="InterPro"/>
</dbReference>
<name>A0A8H3GFA3_9AGAM</name>
<reference evidence="9" key="1">
    <citation type="submission" date="2021-01" db="EMBL/GenBank/DDBJ databases">
        <authorList>
            <person name="Kaushik A."/>
        </authorList>
    </citation>
    <scope>NUCLEOTIDE SEQUENCE</scope>
    <source>
        <strain evidence="9">AG3-T5</strain>
    </source>
</reference>
<dbReference type="Pfam" id="PF07732">
    <property type="entry name" value="Cu-oxidase_3"/>
    <property type="match status" value="1"/>
</dbReference>
<keyword evidence="3 7" id="KW-0732">Signal</keyword>
<sequence length="260" mass="29560">MQLRNIPLLMGALLPAVQAALRQHTLTVTNGTSNADGVTRSSWLLNGQTPGPHFVWDEGDDISVTVVNNGPEPITIHWHGIEQYGTPWSDGVPGLAQYPIGPGQNFVYNFTLYQYGFYWYHSHYKMQLDDGLKGTIYIRPSSSRAKPFNQISNDTTVLNQLKAAEINPLMLNVYDYKHYTSEYWMSEWERTNVEQLCIDNIIVNGKGQVKCPDMTVINSLAASYQKPLTNKGCMYPNNTLMFPYPDSKFSCVYPKFRRIM</sequence>
<evidence type="ECO:0000313" key="9">
    <source>
        <dbReference type="EMBL" id="CAE6447184.1"/>
    </source>
</evidence>
<accession>A0A8H3GFA3</accession>
<evidence type="ECO:0000256" key="5">
    <source>
        <dbReference type="ARBA" id="ARBA00023008"/>
    </source>
</evidence>
<evidence type="ECO:0000259" key="8">
    <source>
        <dbReference type="Pfam" id="PF07732"/>
    </source>
</evidence>
<dbReference type="Proteomes" id="UP000663841">
    <property type="component" value="Unassembled WGS sequence"/>
</dbReference>
<dbReference type="AlphaFoldDB" id="A0A8H3GFA3"/>
<comment type="similarity">
    <text evidence="1">Belongs to the multicopper oxidase family.</text>
</comment>
<dbReference type="PANTHER" id="PTHR11709">
    <property type="entry name" value="MULTI-COPPER OXIDASE"/>
    <property type="match status" value="1"/>
</dbReference>
<evidence type="ECO:0000256" key="1">
    <source>
        <dbReference type="ARBA" id="ARBA00010609"/>
    </source>
</evidence>